<evidence type="ECO:0000256" key="8">
    <source>
        <dbReference type="ARBA" id="ARBA00025084"/>
    </source>
</evidence>
<evidence type="ECO:0000256" key="2">
    <source>
        <dbReference type="ARBA" id="ARBA00009451"/>
    </source>
</evidence>
<evidence type="ECO:0000256" key="3">
    <source>
        <dbReference type="ARBA" id="ARBA00011838"/>
    </source>
</evidence>
<comment type="subunit">
    <text evidence="3 10 12">Part of the 50S ribosomal subunit.</text>
</comment>
<keyword evidence="6 10" id="KW-0689">Ribosomal protein</keyword>
<dbReference type="CDD" id="cd00336">
    <property type="entry name" value="Ribosomal_L22"/>
    <property type="match status" value="1"/>
</dbReference>
<dbReference type="PANTHER" id="PTHR13501">
    <property type="entry name" value="CHLOROPLAST 50S RIBOSOMAL PROTEIN L22-RELATED"/>
    <property type="match status" value="1"/>
</dbReference>
<evidence type="ECO:0000256" key="12">
    <source>
        <dbReference type="RuleBase" id="RU004006"/>
    </source>
</evidence>
<dbReference type="NCBIfam" id="TIGR01044">
    <property type="entry name" value="rplV_bact"/>
    <property type="match status" value="1"/>
</dbReference>
<keyword evidence="15" id="KW-1185">Reference proteome</keyword>
<evidence type="ECO:0000256" key="11">
    <source>
        <dbReference type="RuleBase" id="RU004005"/>
    </source>
</evidence>
<comment type="function">
    <text evidence="8">This protein binds specifically to 23S rRNA; its binding is stimulated by other ribosomal proteins, e.g. L4, L17, and L20. It is important during the early stages of 50S assembly. It makes multiple contacts with different domains of the 23S rRNA in the assembled 50S subunit and ribosome.</text>
</comment>
<name>A0ABT2PUX5_9MOLU</name>
<reference evidence="15" key="1">
    <citation type="submission" date="2023-07" db="EMBL/GenBank/DDBJ databases">
        <title>Novel Mycoplasma species identified in domestic and wild animals.</title>
        <authorList>
            <person name="Volokhov D.V."/>
            <person name="Furtak V.A."/>
            <person name="Zagorodnyaya T.A."/>
        </authorList>
    </citation>
    <scope>NUCLEOTIDE SEQUENCE [LARGE SCALE GENOMIC DNA]</scope>
    <source>
        <strain evidence="15">92-19</strain>
    </source>
</reference>
<dbReference type="Proteomes" id="UP001209076">
    <property type="component" value="Unassembled WGS sequence"/>
</dbReference>
<dbReference type="GO" id="GO:0005840">
    <property type="term" value="C:ribosome"/>
    <property type="evidence" value="ECO:0007669"/>
    <property type="project" value="UniProtKB-KW"/>
</dbReference>
<dbReference type="Gene3D" id="3.90.470.10">
    <property type="entry name" value="Ribosomal protein L22/L17"/>
    <property type="match status" value="1"/>
</dbReference>
<evidence type="ECO:0000256" key="1">
    <source>
        <dbReference type="ARBA" id="ARBA00003478"/>
    </source>
</evidence>
<comment type="similarity">
    <text evidence="2 10 11">Belongs to the universal ribosomal protein uL22 family.</text>
</comment>
<keyword evidence="7 10" id="KW-0687">Ribonucleoprotein</keyword>
<dbReference type="SUPFAM" id="SSF54843">
    <property type="entry name" value="Ribosomal protein L22"/>
    <property type="match status" value="1"/>
</dbReference>
<dbReference type="EMBL" id="JAOEGN010000002">
    <property type="protein sequence ID" value="MCU0104236.1"/>
    <property type="molecule type" value="Genomic_DNA"/>
</dbReference>
<dbReference type="RefSeq" id="WP_262095458.1">
    <property type="nucleotide sequence ID" value="NZ_JAOEGN010000002.1"/>
</dbReference>
<evidence type="ECO:0000313" key="15">
    <source>
        <dbReference type="Proteomes" id="UP001209076"/>
    </source>
</evidence>
<organism evidence="14 15">
    <name type="scientific">Paracholeplasma vituli</name>
    <dbReference type="NCBI Taxonomy" id="69473"/>
    <lineage>
        <taxon>Bacteria</taxon>
        <taxon>Bacillati</taxon>
        <taxon>Mycoplasmatota</taxon>
        <taxon>Mollicutes</taxon>
        <taxon>Acholeplasmatales</taxon>
        <taxon>Acholeplasmataceae</taxon>
        <taxon>Paracholeplasma</taxon>
    </lineage>
</organism>
<comment type="function">
    <text evidence="10 13">This protein binds specifically to 23S rRNA; its binding is stimulated by other ribosomal proteins, e.g., L4, L17, and L20. It is important during the early stages of 50S assembly. It makes multiple contacts with different domains of the 23S rRNA in the assembled 50S subunit and ribosome.</text>
</comment>
<comment type="caution">
    <text evidence="14">The sequence shown here is derived from an EMBL/GenBank/DDBJ whole genome shotgun (WGS) entry which is preliminary data.</text>
</comment>
<dbReference type="InterPro" id="IPR001063">
    <property type="entry name" value="Ribosomal_uL22"/>
</dbReference>
<evidence type="ECO:0000256" key="10">
    <source>
        <dbReference type="HAMAP-Rule" id="MF_01331"/>
    </source>
</evidence>
<dbReference type="InterPro" id="IPR036394">
    <property type="entry name" value="Ribosomal_uL22_sf"/>
</dbReference>
<evidence type="ECO:0000256" key="7">
    <source>
        <dbReference type="ARBA" id="ARBA00023274"/>
    </source>
</evidence>
<keyword evidence="4 10" id="KW-0699">rRNA-binding</keyword>
<dbReference type="InterPro" id="IPR047867">
    <property type="entry name" value="Ribosomal_uL22_bac/org-type"/>
</dbReference>
<gene>
    <name evidence="10 14" type="primary">rplV</name>
    <name evidence="14" type="ORF">N7603_01040</name>
</gene>
<proteinExistence type="inferred from homology"/>
<evidence type="ECO:0000256" key="13">
    <source>
        <dbReference type="RuleBase" id="RU004008"/>
    </source>
</evidence>
<sequence length="111" mass="12341">MESRAMANTVRIAPRKARLVIDLIKGLEIKEAQAILKYTPKAAAPIILKVLNSAVANADHNYNMNVNNLYIKEAFVNEGVRMKRMMPNSKGQGNIIVKKTSHITIVVAERV</sequence>
<dbReference type="HAMAP" id="MF_01331_B">
    <property type="entry name" value="Ribosomal_uL22_B"/>
    <property type="match status" value="1"/>
</dbReference>
<evidence type="ECO:0000313" key="14">
    <source>
        <dbReference type="EMBL" id="MCU0104236.1"/>
    </source>
</evidence>
<keyword evidence="5 10" id="KW-0694">RNA-binding</keyword>
<evidence type="ECO:0000256" key="4">
    <source>
        <dbReference type="ARBA" id="ARBA00022730"/>
    </source>
</evidence>
<dbReference type="PANTHER" id="PTHR13501:SF8">
    <property type="entry name" value="LARGE RIBOSOMAL SUBUNIT PROTEIN UL22M"/>
    <property type="match status" value="1"/>
</dbReference>
<protein>
    <recommendedName>
        <fullName evidence="9 10">Large ribosomal subunit protein uL22</fullName>
    </recommendedName>
</protein>
<dbReference type="Pfam" id="PF00237">
    <property type="entry name" value="Ribosomal_L22"/>
    <property type="match status" value="1"/>
</dbReference>
<accession>A0ABT2PUX5</accession>
<evidence type="ECO:0000256" key="5">
    <source>
        <dbReference type="ARBA" id="ARBA00022884"/>
    </source>
</evidence>
<comment type="function">
    <text evidence="1 10">The globular domain of the protein is located near the polypeptide exit tunnel on the outside of the subunit, while an extended beta-hairpin is found that lines the wall of the exit tunnel in the center of the 70S ribosome.</text>
</comment>
<evidence type="ECO:0000256" key="9">
    <source>
        <dbReference type="ARBA" id="ARBA00035207"/>
    </source>
</evidence>
<dbReference type="InterPro" id="IPR005727">
    <property type="entry name" value="Ribosomal_uL22_bac/chlpt-type"/>
</dbReference>
<evidence type="ECO:0000256" key="6">
    <source>
        <dbReference type="ARBA" id="ARBA00022980"/>
    </source>
</evidence>